<feature type="transmembrane region" description="Helical" evidence="8">
    <location>
        <begin position="318"/>
        <end position="339"/>
    </location>
</feature>
<keyword evidence="11" id="KW-1185">Reference proteome</keyword>
<feature type="transmembrane region" description="Helical" evidence="8">
    <location>
        <begin position="237"/>
        <end position="255"/>
    </location>
</feature>
<dbReference type="PROSITE" id="PS50850">
    <property type="entry name" value="MFS"/>
    <property type="match status" value="1"/>
</dbReference>
<dbReference type="RefSeq" id="WP_148898846.1">
    <property type="nucleotide sequence ID" value="NZ_VNHY01000002.1"/>
</dbReference>
<comment type="caution">
    <text evidence="10">The sequence shown here is derived from an EMBL/GenBank/DDBJ whole genome shotgun (WGS) entry which is preliminary data.</text>
</comment>
<evidence type="ECO:0000256" key="3">
    <source>
        <dbReference type="ARBA" id="ARBA00022475"/>
    </source>
</evidence>
<keyword evidence="5" id="KW-0571">Peptide transport</keyword>
<evidence type="ECO:0000256" key="1">
    <source>
        <dbReference type="ARBA" id="ARBA00004651"/>
    </source>
</evidence>
<dbReference type="GO" id="GO:1904680">
    <property type="term" value="F:peptide transmembrane transporter activity"/>
    <property type="evidence" value="ECO:0007669"/>
    <property type="project" value="InterPro"/>
</dbReference>
<feature type="transmembrane region" description="Helical" evidence="8">
    <location>
        <begin position="99"/>
        <end position="120"/>
    </location>
</feature>
<keyword evidence="5" id="KW-0653">Protein transport</keyword>
<dbReference type="GO" id="GO:0005886">
    <property type="term" value="C:plasma membrane"/>
    <property type="evidence" value="ECO:0007669"/>
    <property type="project" value="UniProtKB-SubCell"/>
</dbReference>
<feature type="transmembrane region" description="Helical" evidence="8">
    <location>
        <begin position="126"/>
        <end position="144"/>
    </location>
</feature>
<dbReference type="SUPFAM" id="SSF103473">
    <property type="entry name" value="MFS general substrate transporter"/>
    <property type="match status" value="2"/>
</dbReference>
<keyword evidence="6 8" id="KW-1133">Transmembrane helix</keyword>
<dbReference type="EMBL" id="VNHY01000002">
    <property type="protein sequence ID" value="TYP93796.1"/>
    <property type="molecule type" value="Genomic_DNA"/>
</dbReference>
<feature type="domain" description="Major facilitator superfamily (MFS) profile" evidence="9">
    <location>
        <begin position="26"/>
        <end position="613"/>
    </location>
</feature>
<accession>A0A5D3YLL4</accession>
<dbReference type="PANTHER" id="PTHR23517">
    <property type="entry name" value="RESISTANCE PROTEIN MDTM, PUTATIVE-RELATED-RELATED"/>
    <property type="match status" value="1"/>
</dbReference>
<evidence type="ECO:0000256" key="5">
    <source>
        <dbReference type="ARBA" id="ARBA00022856"/>
    </source>
</evidence>
<dbReference type="InterPro" id="IPR020846">
    <property type="entry name" value="MFS_dom"/>
</dbReference>
<feature type="transmembrane region" description="Helical" evidence="8">
    <location>
        <begin position="267"/>
        <end position="286"/>
    </location>
</feature>
<feature type="transmembrane region" description="Helical" evidence="8">
    <location>
        <begin position="191"/>
        <end position="208"/>
    </location>
</feature>
<dbReference type="Proteomes" id="UP000324595">
    <property type="component" value="Unassembled WGS sequence"/>
</dbReference>
<proteinExistence type="predicted"/>
<dbReference type="PANTHER" id="PTHR23517:SF15">
    <property type="entry name" value="PROTON-DEPENDENT OLIGOPEPTIDE FAMILY TRANSPORT PROTEIN"/>
    <property type="match status" value="1"/>
</dbReference>
<feature type="transmembrane region" description="Helical" evidence="8">
    <location>
        <begin position="36"/>
        <end position="55"/>
    </location>
</feature>
<feature type="transmembrane region" description="Helical" evidence="8">
    <location>
        <begin position="590"/>
        <end position="609"/>
    </location>
</feature>
<dbReference type="AlphaFoldDB" id="A0A5D3YLL4"/>
<feature type="transmembrane region" description="Helical" evidence="8">
    <location>
        <begin position="67"/>
        <end position="87"/>
    </location>
</feature>
<feature type="transmembrane region" description="Helical" evidence="8">
    <location>
        <begin position="388"/>
        <end position="412"/>
    </location>
</feature>
<evidence type="ECO:0000313" key="10">
    <source>
        <dbReference type="EMBL" id="TYP93796.1"/>
    </source>
</evidence>
<evidence type="ECO:0000313" key="11">
    <source>
        <dbReference type="Proteomes" id="UP000324595"/>
    </source>
</evidence>
<feature type="transmembrane region" description="Helical" evidence="8">
    <location>
        <begin position="557"/>
        <end position="578"/>
    </location>
</feature>
<keyword evidence="3" id="KW-1003">Cell membrane</keyword>
<dbReference type="InterPro" id="IPR005279">
    <property type="entry name" value="Dipep/tripep_permease"/>
</dbReference>
<comment type="subcellular location">
    <subcellularLocation>
        <location evidence="1">Cell membrane</location>
        <topology evidence="1">Multi-pass membrane protein</topology>
    </subcellularLocation>
</comment>
<dbReference type="NCBIfam" id="TIGR00924">
    <property type="entry name" value="yjdL_sub1_fam"/>
    <property type="match status" value="1"/>
</dbReference>
<evidence type="ECO:0000256" key="8">
    <source>
        <dbReference type="SAM" id="Phobius"/>
    </source>
</evidence>
<evidence type="ECO:0000256" key="6">
    <source>
        <dbReference type="ARBA" id="ARBA00022989"/>
    </source>
</evidence>
<dbReference type="CDD" id="cd17346">
    <property type="entry name" value="MFS_DtpA_like"/>
    <property type="match status" value="1"/>
</dbReference>
<keyword evidence="2" id="KW-0813">Transport</keyword>
<keyword evidence="7 8" id="KW-0472">Membrane</keyword>
<gene>
    <name evidence="10" type="ORF">LX73_1507</name>
</gene>
<feature type="transmembrane region" description="Helical" evidence="8">
    <location>
        <begin position="464"/>
        <end position="482"/>
    </location>
</feature>
<feature type="transmembrane region" description="Helical" evidence="8">
    <location>
        <begin position="424"/>
        <end position="444"/>
    </location>
</feature>
<dbReference type="InterPro" id="IPR036259">
    <property type="entry name" value="MFS_trans_sf"/>
</dbReference>
<evidence type="ECO:0000256" key="2">
    <source>
        <dbReference type="ARBA" id="ARBA00022448"/>
    </source>
</evidence>
<dbReference type="Pfam" id="PF00854">
    <property type="entry name" value="PTR2"/>
    <property type="match status" value="2"/>
</dbReference>
<feature type="transmembrane region" description="Helical" evidence="8">
    <location>
        <begin position="351"/>
        <end position="368"/>
    </location>
</feature>
<reference evidence="10 11" key="1">
    <citation type="submission" date="2019-07" db="EMBL/GenBank/DDBJ databases">
        <title>Genomic Encyclopedia of Archaeal and Bacterial Type Strains, Phase II (KMG-II): from individual species to whole genera.</title>
        <authorList>
            <person name="Goeker M."/>
        </authorList>
    </citation>
    <scope>NUCLEOTIDE SEQUENCE [LARGE SCALE GENOMIC DNA]</scope>
    <source>
        <strain evidence="10 11">DSM 21935</strain>
    </source>
</reference>
<dbReference type="InterPro" id="IPR000109">
    <property type="entry name" value="POT_fam"/>
</dbReference>
<feature type="transmembrane region" description="Helical" evidence="8">
    <location>
        <begin position="165"/>
        <end position="185"/>
    </location>
</feature>
<dbReference type="OrthoDB" id="9772725at2"/>
<keyword evidence="4 8" id="KW-0812">Transmembrane</keyword>
<feature type="transmembrane region" description="Helical" evidence="8">
    <location>
        <begin position="524"/>
        <end position="545"/>
    </location>
</feature>
<protein>
    <submittedName>
        <fullName evidence="10">Proton-dependent oligopeptide transporter, POT family</fullName>
    </submittedName>
</protein>
<evidence type="ECO:0000256" key="4">
    <source>
        <dbReference type="ARBA" id="ARBA00022692"/>
    </source>
</evidence>
<name>A0A5D3YLL4_9BACT</name>
<sequence length="620" mass="67072">MANEEADTVNPSKKNDFFGHPRGLSTLFFTEFWERFSYYGMRALLVLFMAAAVTGDNPGLGFSDGRATAIYGLYTFFVYVLALPGGWVADKLWGQKKSVFVGGCIIALGHFTMAGPLIGLPGEPSFYLGLIFIVVGTGLLKPNVSSMVGELYPEGGARRDAGFSIFYMGINFGAILGPTLCGILGEGYNWHWGFSLAGFGMLLGLISYKIGEKNLGEAGTLKVDDSQETLSRRSRNFWITTGVCTALIVLFSILMNTGVIGISLQQLAQTLGTSVALIAVVFFAYLINDAKSIGAVLLVAAAGFYVASFYWGYTLFSYQIGIGITVIGFLIFNTVRMFMPNLDVSLENKRLFVIFWLFILAALFWSGFEQAGSSLNLFAERETNRTFGPYGLISQIGVFLPALILALPLGYISWRIFKRTNLWWVGKAGVSGLSLLAVGFTYYISTQLTTSWEMPASMLQNINPLFIVILAPVFGWLWTWLANRNANPSIPVKFGLGLLGLAAGFFVISWGAANATGPNSVAPAWLIVTYFLHTCGELCLSPVGLSSMTKLAPKRLVSQMMGVWFVAAALGNLFAGLMAGQLETLEPTGLFWSVALLVGGGGIIALLAAPPVKRLMGDVQ</sequence>
<feature type="transmembrane region" description="Helical" evidence="8">
    <location>
        <begin position="494"/>
        <end position="512"/>
    </location>
</feature>
<evidence type="ECO:0000259" key="9">
    <source>
        <dbReference type="PROSITE" id="PS50850"/>
    </source>
</evidence>
<feature type="transmembrane region" description="Helical" evidence="8">
    <location>
        <begin position="293"/>
        <end position="312"/>
    </location>
</feature>
<evidence type="ECO:0000256" key="7">
    <source>
        <dbReference type="ARBA" id="ARBA00023136"/>
    </source>
</evidence>
<dbReference type="InterPro" id="IPR050171">
    <property type="entry name" value="MFS_Transporters"/>
</dbReference>
<dbReference type="Gene3D" id="1.20.1250.20">
    <property type="entry name" value="MFS general substrate transporter like domains"/>
    <property type="match status" value="3"/>
</dbReference>
<organism evidence="10 11">
    <name type="scientific">Fodinibius salinus</name>
    <dbReference type="NCBI Taxonomy" id="860790"/>
    <lineage>
        <taxon>Bacteria</taxon>
        <taxon>Pseudomonadati</taxon>
        <taxon>Balneolota</taxon>
        <taxon>Balneolia</taxon>
        <taxon>Balneolales</taxon>
        <taxon>Balneolaceae</taxon>
        <taxon>Fodinibius</taxon>
    </lineage>
</organism>
<dbReference type="GO" id="GO:0015833">
    <property type="term" value="P:peptide transport"/>
    <property type="evidence" value="ECO:0007669"/>
    <property type="project" value="UniProtKB-KW"/>
</dbReference>